<dbReference type="Proteomes" id="UP000037251">
    <property type="component" value="Unassembled WGS sequence"/>
</dbReference>
<evidence type="ECO:0000313" key="6">
    <source>
        <dbReference type="EMBL" id="KOG28602.1"/>
    </source>
</evidence>
<dbReference type="InterPro" id="IPR036927">
    <property type="entry name" value="Cyt_c_oxase-like_su1_sf"/>
</dbReference>
<keyword evidence="1" id="KW-0679">Respiratory chain</keyword>
<dbReference type="PANTHER" id="PTHR10422:SF18">
    <property type="entry name" value="CYTOCHROME C OXIDASE SUBUNIT 1"/>
    <property type="match status" value="1"/>
</dbReference>
<feature type="domain" description="Cytochrome oxidase subunit I profile" evidence="5">
    <location>
        <begin position="1"/>
        <end position="207"/>
    </location>
</feature>
<dbReference type="PRINTS" id="PR01165">
    <property type="entry name" value="CYCOXIDASEI"/>
</dbReference>
<keyword evidence="1" id="KW-0813">Transport</keyword>
<dbReference type="RefSeq" id="WP_198536418.1">
    <property type="nucleotide sequence ID" value="NZ_LGUS01000232.1"/>
</dbReference>
<dbReference type="PANTHER" id="PTHR10422">
    <property type="entry name" value="CYTOCHROME C OXIDASE SUBUNIT 1"/>
    <property type="match status" value="1"/>
</dbReference>
<evidence type="ECO:0000256" key="3">
    <source>
        <dbReference type="ARBA" id="ARBA00025218"/>
    </source>
</evidence>
<keyword evidence="4" id="KW-0812">Transmembrane</keyword>
<dbReference type="Pfam" id="PF00115">
    <property type="entry name" value="COX1"/>
    <property type="match status" value="1"/>
</dbReference>
<dbReference type="GO" id="GO:0016020">
    <property type="term" value="C:membrane"/>
    <property type="evidence" value="ECO:0007669"/>
    <property type="project" value="InterPro"/>
</dbReference>
<accession>A0A0L8KRR7</accession>
<evidence type="ECO:0000259" key="5">
    <source>
        <dbReference type="PROSITE" id="PS50855"/>
    </source>
</evidence>
<dbReference type="PATRIC" id="fig|67356.5.peg.8345"/>
<comment type="function">
    <text evidence="3">Cytochrome c oxidase is the component of the respiratory chain that catalyzes the reduction of oxygen to water. Subunits 1-3 form the functional core of the enzyme complex. CO I is the catalytic subunit of the enzyme. Electrons originating in cytochrome c are transferred via the copper A center of subunit 2 and heme A of subunit 1 to the bimetallic center formed by heme A3 and copper B.</text>
</comment>
<dbReference type="InterPro" id="IPR000883">
    <property type="entry name" value="Cyt_C_Oxase_1"/>
</dbReference>
<sequence length="228" mass="25834">FLIAVPTGVKFFNWIGTMWKGSLSFETPMLWAMGFLVTFVFGGLTGVMLASPPLDFPTSDTYFVVAHFHYVVFGTVVFAMFSGFHFWWPKFTGKLLDERLGKITFWTLFIGFHGTFLVQHWLGVNGMQRRIPDYLAVEGLTTLNSLSSVFSFVLGLSFLPFFYNVWKTAKYGRPVGADDPWGYGRSLEWATSCPPPRHNFVALPRIRSESPAFDLHHAPSPARELTAR</sequence>
<protein>
    <submittedName>
        <fullName evidence="6">Cytochrome C oxidase subunit I</fullName>
    </submittedName>
</protein>
<dbReference type="GO" id="GO:0020037">
    <property type="term" value="F:heme binding"/>
    <property type="evidence" value="ECO:0007669"/>
    <property type="project" value="InterPro"/>
</dbReference>
<dbReference type="GO" id="GO:0022904">
    <property type="term" value="P:respiratory electron transport chain"/>
    <property type="evidence" value="ECO:0007669"/>
    <property type="project" value="TreeGrafter"/>
</dbReference>
<gene>
    <name evidence="6" type="ORF">ADK37_39005</name>
</gene>
<keyword evidence="2" id="KW-0249">Electron transport</keyword>
<reference evidence="7" key="1">
    <citation type="submission" date="2015-07" db="EMBL/GenBank/DDBJ databases">
        <authorList>
            <person name="Ju K.-S."/>
            <person name="Doroghazi J.R."/>
            <person name="Metcalf W.W."/>
        </authorList>
    </citation>
    <scope>NUCLEOTIDE SEQUENCE [LARGE SCALE GENOMIC DNA]</scope>
    <source>
        <strain evidence="7">NRRL 2290</strain>
    </source>
</reference>
<dbReference type="EMBL" id="LGUS01000232">
    <property type="protein sequence ID" value="KOG28602.1"/>
    <property type="molecule type" value="Genomic_DNA"/>
</dbReference>
<comment type="caution">
    <text evidence="6">The sequence shown here is derived from an EMBL/GenBank/DDBJ whole genome shotgun (WGS) entry which is preliminary data.</text>
</comment>
<proteinExistence type="predicted"/>
<feature type="transmembrane region" description="Helical" evidence="4">
    <location>
        <begin position="30"/>
        <end position="50"/>
    </location>
</feature>
<feature type="transmembrane region" description="Helical" evidence="4">
    <location>
        <begin position="100"/>
        <end position="122"/>
    </location>
</feature>
<dbReference type="GO" id="GO:0015990">
    <property type="term" value="P:electron transport coupled proton transport"/>
    <property type="evidence" value="ECO:0007669"/>
    <property type="project" value="TreeGrafter"/>
</dbReference>
<dbReference type="AlphaFoldDB" id="A0A0L8KRR7"/>
<dbReference type="GO" id="GO:0009060">
    <property type="term" value="P:aerobic respiration"/>
    <property type="evidence" value="ECO:0007669"/>
    <property type="project" value="InterPro"/>
</dbReference>
<evidence type="ECO:0000256" key="2">
    <source>
        <dbReference type="ARBA" id="ARBA00022982"/>
    </source>
</evidence>
<feature type="transmembrane region" description="Helical" evidence="4">
    <location>
        <begin position="62"/>
        <end position="88"/>
    </location>
</feature>
<dbReference type="GO" id="GO:0004129">
    <property type="term" value="F:cytochrome-c oxidase activity"/>
    <property type="evidence" value="ECO:0007669"/>
    <property type="project" value="InterPro"/>
</dbReference>
<organism evidence="6 7">
    <name type="scientific">Streptomyces resistomycificus</name>
    <dbReference type="NCBI Taxonomy" id="67356"/>
    <lineage>
        <taxon>Bacteria</taxon>
        <taxon>Bacillati</taxon>
        <taxon>Actinomycetota</taxon>
        <taxon>Actinomycetes</taxon>
        <taxon>Kitasatosporales</taxon>
        <taxon>Streptomycetaceae</taxon>
        <taxon>Streptomyces</taxon>
        <taxon>Streptomyces aurantiacus group</taxon>
    </lineage>
</organism>
<keyword evidence="7" id="KW-1185">Reference proteome</keyword>
<evidence type="ECO:0000313" key="7">
    <source>
        <dbReference type="Proteomes" id="UP000037251"/>
    </source>
</evidence>
<name>A0A0L8KRR7_9ACTN</name>
<feature type="non-terminal residue" evidence="6">
    <location>
        <position position="1"/>
    </location>
</feature>
<dbReference type="PROSITE" id="PS50855">
    <property type="entry name" value="COX1"/>
    <property type="match status" value="1"/>
</dbReference>
<keyword evidence="4" id="KW-0472">Membrane</keyword>
<evidence type="ECO:0000256" key="4">
    <source>
        <dbReference type="SAM" id="Phobius"/>
    </source>
</evidence>
<dbReference type="SUPFAM" id="SSF81442">
    <property type="entry name" value="Cytochrome c oxidase subunit I-like"/>
    <property type="match status" value="1"/>
</dbReference>
<dbReference type="InterPro" id="IPR023616">
    <property type="entry name" value="Cyt_c_oxase-like_su1_dom"/>
</dbReference>
<evidence type="ECO:0000256" key="1">
    <source>
        <dbReference type="ARBA" id="ARBA00022660"/>
    </source>
</evidence>
<feature type="transmembrane region" description="Helical" evidence="4">
    <location>
        <begin position="142"/>
        <end position="163"/>
    </location>
</feature>
<keyword evidence="4" id="KW-1133">Transmembrane helix</keyword>
<dbReference type="eggNOG" id="COG0843">
    <property type="taxonomic scope" value="Bacteria"/>
</dbReference>
<dbReference type="Gene3D" id="1.20.210.10">
    <property type="entry name" value="Cytochrome c oxidase-like, subunit I domain"/>
    <property type="match status" value="1"/>
</dbReference>